<evidence type="ECO:0000256" key="1">
    <source>
        <dbReference type="SAM" id="MobiDB-lite"/>
    </source>
</evidence>
<reference evidence="3 4" key="1">
    <citation type="submission" date="2020-07" db="EMBL/GenBank/DDBJ databases">
        <title>Genomic Encyclopedia of Type Strains, Phase IV (KMG-V): Genome sequencing to study the core and pangenomes of soil and plant-associated prokaryotes.</title>
        <authorList>
            <person name="Whitman W."/>
        </authorList>
    </citation>
    <scope>NUCLEOTIDE SEQUENCE [LARGE SCALE GENOMIC DNA]</scope>
    <source>
        <strain evidence="3 4">AN3</strain>
    </source>
</reference>
<organism evidence="3 4">
    <name type="scientific">Phyllobacterium myrsinacearum</name>
    <dbReference type="NCBI Taxonomy" id="28101"/>
    <lineage>
        <taxon>Bacteria</taxon>
        <taxon>Pseudomonadati</taxon>
        <taxon>Pseudomonadota</taxon>
        <taxon>Alphaproteobacteria</taxon>
        <taxon>Hyphomicrobiales</taxon>
        <taxon>Phyllobacteriaceae</taxon>
        <taxon>Phyllobacterium</taxon>
    </lineage>
</organism>
<keyword evidence="2" id="KW-0732">Signal</keyword>
<protein>
    <submittedName>
        <fullName evidence="3">Uncharacterized protein</fullName>
    </submittedName>
</protein>
<sequence length="74" mass="7556">MRIALPLAVLSLLALAACNTSTSTSTSKNSSPKSEAGALSPAKDTHFVPPPKSLTQKAVPSKIPETPGAQNTVQ</sequence>
<accession>A0A839EI39</accession>
<gene>
    <name evidence="3" type="ORF">FHW16_000828</name>
</gene>
<feature type="region of interest" description="Disordered" evidence="1">
    <location>
        <begin position="21"/>
        <end position="74"/>
    </location>
</feature>
<dbReference type="EMBL" id="JACGXN010000001">
    <property type="protein sequence ID" value="MBA8877146.1"/>
    <property type="molecule type" value="Genomic_DNA"/>
</dbReference>
<feature type="signal peptide" evidence="2">
    <location>
        <begin position="1"/>
        <end position="16"/>
    </location>
</feature>
<dbReference type="AlphaFoldDB" id="A0A839EI39"/>
<evidence type="ECO:0000256" key="2">
    <source>
        <dbReference type="SAM" id="SignalP"/>
    </source>
</evidence>
<dbReference type="Proteomes" id="UP000549052">
    <property type="component" value="Unassembled WGS sequence"/>
</dbReference>
<name>A0A839EI39_9HYPH</name>
<proteinExistence type="predicted"/>
<evidence type="ECO:0000313" key="3">
    <source>
        <dbReference type="EMBL" id="MBA8877146.1"/>
    </source>
</evidence>
<feature type="chain" id="PRO_5032784680" evidence="2">
    <location>
        <begin position="17"/>
        <end position="74"/>
    </location>
</feature>
<comment type="caution">
    <text evidence="3">The sequence shown here is derived from an EMBL/GenBank/DDBJ whole genome shotgun (WGS) entry which is preliminary data.</text>
</comment>
<evidence type="ECO:0000313" key="4">
    <source>
        <dbReference type="Proteomes" id="UP000549052"/>
    </source>
</evidence>
<feature type="compositionally biased region" description="Low complexity" evidence="1">
    <location>
        <begin position="21"/>
        <end position="36"/>
    </location>
</feature>
<dbReference type="PROSITE" id="PS51257">
    <property type="entry name" value="PROKAR_LIPOPROTEIN"/>
    <property type="match status" value="1"/>
</dbReference>
<keyword evidence="4" id="KW-1185">Reference proteome</keyword>